<organism evidence="1 2">
    <name type="scientific">Clonorchis sinensis</name>
    <name type="common">Chinese liver fluke</name>
    <dbReference type="NCBI Taxonomy" id="79923"/>
    <lineage>
        <taxon>Eukaryota</taxon>
        <taxon>Metazoa</taxon>
        <taxon>Spiralia</taxon>
        <taxon>Lophotrochozoa</taxon>
        <taxon>Platyhelminthes</taxon>
        <taxon>Trematoda</taxon>
        <taxon>Digenea</taxon>
        <taxon>Opisthorchiida</taxon>
        <taxon>Opisthorchiata</taxon>
        <taxon>Opisthorchiidae</taxon>
        <taxon>Clonorchis</taxon>
    </lineage>
</organism>
<evidence type="ECO:0000313" key="2">
    <source>
        <dbReference type="Proteomes" id="UP000008909"/>
    </source>
</evidence>
<accession>G7YMJ0</accession>
<sequence>MTQYAKNSMDVKIPSFADEFGFDDRLNWTQLKFYFMNVLFNALGRLMPHFGRLLASLVLRRLTAPLEKLSPERQAGYRPGCKVMLLDMQSLNTPLTIQGEDKDHVILNVLGWYAARYGYQPMSVAILLLVSIRDAQNGCLEVSAGFHGTSTHYSPRYTFGSPEYRRPFLGYAECVRLFYPAGKSSEHIYSESAKSRISPLSGVQLQPLARDEIFCVSLANIWSSGLSRTSFSVGIVRTARHSMLRLETSQTGDSARFQVLDQLAEKTLGSEAPKILRSLCFCVRCNADQRSQAYGTAWLSSVGGGVRPFGLNRGIRVLSQLWATLSDTLTGSGLVTVDRVHDSQSLRAHPRLWLRPSSCSALLNRLDERRRSMCSQILECGVSQRAETFDEYPYDSMFTSTSSIVRDPAGLQNMHQTLQLDAVSSTEDV</sequence>
<name>G7YMJ0_CLOSI</name>
<dbReference type="EMBL" id="DF143764">
    <property type="protein sequence ID" value="GAA54171.1"/>
    <property type="molecule type" value="Genomic_DNA"/>
</dbReference>
<evidence type="ECO:0000313" key="1">
    <source>
        <dbReference type="EMBL" id="GAA54171.1"/>
    </source>
</evidence>
<keyword evidence="2" id="KW-1185">Reference proteome</keyword>
<protein>
    <submittedName>
        <fullName evidence="1">Uncharacterized protein</fullName>
    </submittedName>
</protein>
<proteinExistence type="predicted"/>
<reference key="2">
    <citation type="submission" date="2011-10" db="EMBL/GenBank/DDBJ databases">
        <title>The genome and transcriptome sequence of Clonorchis sinensis provide insights into the carcinogenic liver fluke.</title>
        <authorList>
            <person name="Wang X."/>
            <person name="Huang Y."/>
            <person name="Chen W."/>
            <person name="Liu H."/>
            <person name="Guo L."/>
            <person name="Chen Y."/>
            <person name="Luo F."/>
            <person name="Zhou W."/>
            <person name="Sun J."/>
            <person name="Mao Q."/>
            <person name="Liang P."/>
            <person name="Zhou C."/>
            <person name="Tian Y."/>
            <person name="Men J."/>
            <person name="Lv X."/>
            <person name="Huang L."/>
            <person name="Zhou J."/>
            <person name="Hu Y."/>
            <person name="Li R."/>
            <person name="Zhang F."/>
            <person name="Lei H."/>
            <person name="Li X."/>
            <person name="Hu X."/>
            <person name="Liang C."/>
            <person name="Xu J."/>
            <person name="Wu Z."/>
            <person name="Yu X."/>
        </authorList>
    </citation>
    <scope>NUCLEOTIDE SEQUENCE</scope>
    <source>
        <strain>Henan</strain>
    </source>
</reference>
<gene>
    <name evidence="1" type="ORF">CLF_112471</name>
</gene>
<reference evidence="1" key="1">
    <citation type="journal article" date="2011" name="Genome Biol.">
        <title>The draft genome of the carcinogenic human liver fluke Clonorchis sinensis.</title>
        <authorList>
            <person name="Wang X."/>
            <person name="Chen W."/>
            <person name="Huang Y."/>
            <person name="Sun J."/>
            <person name="Men J."/>
            <person name="Liu H."/>
            <person name="Luo F."/>
            <person name="Guo L."/>
            <person name="Lv X."/>
            <person name="Deng C."/>
            <person name="Zhou C."/>
            <person name="Fan Y."/>
            <person name="Li X."/>
            <person name="Huang L."/>
            <person name="Hu Y."/>
            <person name="Liang C."/>
            <person name="Hu X."/>
            <person name="Xu J."/>
            <person name="Yu X."/>
        </authorList>
    </citation>
    <scope>NUCLEOTIDE SEQUENCE [LARGE SCALE GENOMIC DNA]</scope>
    <source>
        <strain evidence="1">Henan</strain>
    </source>
</reference>
<dbReference type="AlphaFoldDB" id="G7YMJ0"/>
<dbReference type="Proteomes" id="UP000008909">
    <property type="component" value="Unassembled WGS sequence"/>
</dbReference>